<protein>
    <submittedName>
        <fullName evidence="2">Uncharacterized protein</fullName>
    </submittedName>
</protein>
<name>A0A699UEE7_TANCI</name>
<sequence>IVDVTAGENIEQSTKDAEKEASTADPVTTVGKVVTIDEDVEVTTTVATPQISKDDVTLA</sequence>
<evidence type="ECO:0000313" key="2">
    <source>
        <dbReference type="EMBL" id="GFD19618.1"/>
    </source>
</evidence>
<organism evidence="2">
    <name type="scientific">Tanacetum cinerariifolium</name>
    <name type="common">Dalmatian daisy</name>
    <name type="synonym">Chrysanthemum cinerariifolium</name>
    <dbReference type="NCBI Taxonomy" id="118510"/>
    <lineage>
        <taxon>Eukaryota</taxon>
        <taxon>Viridiplantae</taxon>
        <taxon>Streptophyta</taxon>
        <taxon>Embryophyta</taxon>
        <taxon>Tracheophyta</taxon>
        <taxon>Spermatophyta</taxon>
        <taxon>Magnoliopsida</taxon>
        <taxon>eudicotyledons</taxon>
        <taxon>Gunneridae</taxon>
        <taxon>Pentapetalae</taxon>
        <taxon>asterids</taxon>
        <taxon>campanulids</taxon>
        <taxon>Asterales</taxon>
        <taxon>Asteraceae</taxon>
        <taxon>Asteroideae</taxon>
        <taxon>Anthemideae</taxon>
        <taxon>Anthemidinae</taxon>
        <taxon>Tanacetum</taxon>
    </lineage>
</organism>
<proteinExistence type="predicted"/>
<dbReference type="AlphaFoldDB" id="A0A699UEE7"/>
<evidence type="ECO:0000256" key="1">
    <source>
        <dbReference type="SAM" id="MobiDB-lite"/>
    </source>
</evidence>
<accession>A0A699UEE7</accession>
<feature type="compositionally biased region" description="Basic and acidic residues" evidence="1">
    <location>
        <begin position="13"/>
        <end position="22"/>
    </location>
</feature>
<reference evidence="2" key="1">
    <citation type="journal article" date="2019" name="Sci. Rep.">
        <title>Draft genome of Tanacetum cinerariifolium, the natural source of mosquito coil.</title>
        <authorList>
            <person name="Yamashiro T."/>
            <person name="Shiraishi A."/>
            <person name="Satake H."/>
            <person name="Nakayama K."/>
        </authorList>
    </citation>
    <scope>NUCLEOTIDE SEQUENCE</scope>
</reference>
<gene>
    <name evidence="2" type="ORF">Tci_891587</name>
</gene>
<feature type="non-terminal residue" evidence="2">
    <location>
        <position position="1"/>
    </location>
</feature>
<feature type="region of interest" description="Disordered" evidence="1">
    <location>
        <begin position="1"/>
        <end position="26"/>
    </location>
</feature>
<dbReference type="EMBL" id="BKCJ011315940">
    <property type="protein sequence ID" value="GFD19618.1"/>
    <property type="molecule type" value="Genomic_DNA"/>
</dbReference>
<comment type="caution">
    <text evidence="2">The sequence shown here is derived from an EMBL/GenBank/DDBJ whole genome shotgun (WGS) entry which is preliminary data.</text>
</comment>